<feature type="transmembrane region" description="Helical" evidence="2">
    <location>
        <begin position="161"/>
        <end position="179"/>
    </location>
</feature>
<dbReference type="Gramene" id="ABO93669">
    <property type="protein sequence ID" value="ABO93669"/>
    <property type="gene ID" value="OSTLU_28646"/>
</dbReference>
<feature type="compositionally biased region" description="Basic and acidic residues" evidence="1">
    <location>
        <begin position="277"/>
        <end position="288"/>
    </location>
</feature>
<evidence type="ECO:0000256" key="2">
    <source>
        <dbReference type="SAM" id="Phobius"/>
    </source>
</evidence>
<gene>
    <name evidence="3" type="ORF">OSTLU_28646</name>
</gene>
<dbReference type="KEGG" id="olu:OSTLU_28646"/>
<feature type="transmembrane region" description="Helical" evidence="2">
    <location>
        <begin position="106"/>
        <end position="130"/>
    </location>
</feature>
<feature type="region of interest" description="Disordered" evidence="1">
    <location>
        <begin position="268"/>
        <end position="298"/>
    </location>
</feature>
<feature type="transmembrane region" description="Helical" evidence="2">
    <location>
        <begin position="232"/>
        <end position="250"/>
    </location>
</feature>
<proteinExistence type="predicted"/>
<dbReference type="HOGENOM" id="CLU_935050_0_0_1"/>
<dbReference type="AlphaFoldDB" id="A4RQF4"/>
<keyword evidence="2" id="KW-0812">Transmembrane</keyword>
<protein>
    <submittedName>
        <fullName evidence="3">Uncharacterized protein</fullName>
    </submittedName>
</protein>
<evidence type="ECO:0000256" key="1">
    <source>
        <dbReference type="SAM" id="MobiDB-lite"/>
    </source>
</evidence>
<accession>A4RQF4</accession>
<evidence type="ECO:0000313" key="4">
    <source>
        <dbReference type="Proteomes" id="UP000001568"/>
    </source>
</evidence>
<keyword evidence="4" id="KW-1185">Reference proteome</keyword>
<dbReference type="GeneID" id="4999938"/>
<sequence>MSPSKLRVNTQRLHRAYSSGDLGRRPKFATNVAVLLLTNVGLLSFFLGGVYFVLSGWDQTATLCVVGYVCCGLALAIPSMTFSKSLDDEKVACDDDEAKRDEDSRVLYRVFAGVLNVAGLILGILGSLLYSPGFCKWATSGRFDPYVNDADFETLTDRANVIWAISFLLFPIGSGLFLYDRKRTLEKRAALKQRRAPGYFSQELYLYTWIEIALVVFAVGGMLFCFDDNEGLLVGSLVLFFIGGGIKAGLMFHELRMFFGGTCDAMREDRDSDDSDERSPLIGDRDNMSDTSSLLGDA</sequence>
<organism evidence="3 4">
    <name type="scientific">Ostreococcus lucimarinus (strain CCE9901)</name>
    <dbReference type="NCBI Taxonomy" id="436017"/>
    <lineage>
        <taxon>Eukaryota</taxon>
        <taxon>Viridiplantae</taxon>
        <taxon>Chlorophyta</taxon>
        <taxon>Mamiellophyceae</taxon>
        <taxon>Mamiellales</taxon>
        <taxon>Bathycoccaceae</taxon>
        <taxon>Ostreococcus</taxon>
    </lineage>
</organism>
<dbReference type="Proteomes" id="UP000001568">
    <property type="component" value="Chromosome 1"/>
</dbReference>
<dbReference type="EMBL" id="CP000581">
    <property type="protein sequence ID" value="ABO93669.1"/>
    <property type="molecule type" value="Genomic_DNA"/>
</dbReference>
<dbReference type="OrthoDB" id="497700at2759"/>
<feature type="transmembrane region" description="Helical" evidence="2">
    <location>
        <begin position="204"/>
        <end position="226"/>
    </location>
</feature>
<feature type="compositionally biased region" description="Polar residues" evidence="1">
    <location>
        <begin position="289"/>
        <end position="298"/>
    </location>
</feature>
<keyword evidence="2" id="KW-0472">Membrane</keyword>
<reference evidence="3 4" key="1">
    <citation type="journal article" date="2007" name="Proc. Natl. Acad. Sci. U.S.A.">
        <title>The tiny eukaryote Ostreococcus provides genomic insights into the paradox of plankton speciation.</title>
        <authorList>
            <person name="Palenik B."/>
            <person name="Grimwood J."/>
            <person name="Aerts A."/>
            <person name="Rouze P."/>
            <person name="Salamov A."/>
            <person name="Putnam N."/>
            <person name="Dupont C."/>
            <person name="Jorgensen R."/>
            <person name="Derelle E."/>
            <person name="Rombauts S."/>
            <person name="Zhou K."/>
            <person name="Otillar R."/>
            <person name="Merchant S.S."/>
            <person name="Podell S."/>
            <person name="Gaasterland T."/>
            <person name="Napoli C."/>
            <person name="Gendler K."/>
            <person name="Manuell A."/>
            <person name="Tai V."/>
            <person name="Vallon O."/>
            <person name="Piganeau G."/>
            <person name="Jancek S."/>
            <person name="Heijde M."/>
            <person name="Jabbari K."/>
            <person name="Bowler C."/>
            <person name="Lohr M."/>
            <person name="Robbens S."/>
            <person name="Werner G."/>
            <person name="Dubchak I."/>
            <person name="Pazour G.J."/>
            <person name="Ren Q."/>
            <person name="Paulsen I."/>
            <person name="Delwiche C."/>
            <person name="Schmutz J."/>
            <person name="Rokhsar D."/>
            <person name="Van de Peer Y."/>
            <person name="Moreau H."/>
            <person name="Grigoriev I.V."/>
        </authorList>
    </citation>
    <scope>NUCLEOTIDE SEQUENCE [LARGE SCALE GENOMIC DNA]</scope>
    <source>
        <strain evidence="3 4">CCE9901</strain>
    </source>
</reference>
<feature type="transmembrane region" description="Helical" evidence="2">
    <location>
        <begin position="60"/>
        <end position="77"/>
    </location>
</feature>
<name>A4RQF4_OSTLU</name>
<keyword evidence="2" id="KW-1133">Transmembrane helix</keyword>
<evidence type="ECO:0000313" key="3">
    <source>
        <dbReference type="EMBL" id="ABO93669.1"/>
    </source>
</evidence>
<dbReference type="RefSeq" id="XP_001415377.1">
    <property type="nucleotide sequence ID" value="XM_001415340.1"/>
</dbReference>
<feature type="transmembrane region" description="Helical" evidence="2">
    <location>
        <begin position="32"/>
        <end position="54"/>
    </location>
</feature>